<feature type="region of interest" description="Disordered" evidence="1">
    <location>
        <begin position="269"/>
        <end position="318"/>
    </location>
</feature>
<feature type="compositionally biased region" description="Basic and acidic residues" evidence="1">
    <location>
        <begin position="118"/>
        <end position="129"/>
    </location>
</feature>
<dbReference type="Proteomes" id="UP000799429">
    <property type="component" value="Unassembled WGS sequence"/>
</dbReference>
<dbReference type="EMBL" id="MU006089">
    <property type="protein sequence ID" value="KAF2842967.1"/>
    <property type="molecule type" value="Genomic_DNA"/>
</dbReference>
<proteinExistence type="predicted"/>
<comment type="caution">
    <text evidence="2">The sequence shown here is derived from an EMBL/GenBank/DDBJ whole genome shotgun (WGS) entry which is preliminary data.</text>
</comment>
<accession>A0A9P4VVF1</accession>
<gene>
    <name evidence="2" type="ORF">M501DRAFT_926553</name>
</gene>
<evidence type="ECO:0000313" key="3">
    <source>
        <dbReference type="Proteomes" id="UP000799429"/>
    </source>
</evidence>
<keyword evidence="3" id="KW-1185">Reference proteome</keyword>
<feature type="compositionally biased region" description="Polar residues" evidence="1">
    <location>
        <begin position="92"/>
        <end position="103"/>
    </location>
</feature>
<sequence>MPSSTNSIPLHCNICPKKPRFSDVSHLLTHIASKGHLSHYYKVKVRSSSEDSSKRLIESYDQWYADWNVEELMSERMNIKDKKRTRTTKSSGMASQTPTTVPSRPTYGRKKSNALDPRLSEHPIKHESRSTTPLSLDPAILHRTFVPPMQLFSARSTPFTTDSRSLDNSSEVAGHVSHRHPIDVDLYSSHDAEDTGEVEVEEIGSECTRLKGVLWPGMDIFDSATPEMRRKRNQKKDVSVIEGLEHNSTEVEAIESIWTPHGSLKKERVIDGLPDDSSPMKPSPSPPPRKRQANRAPLNNLDVNKSRRNTRNNIRQGFGARAQAVMDDEEMEIDLNYGRPEKKRKRAFDVFHGEEVSFSNPAGFSYLNSEFRPEATPERTHETMKYDPFSNGMVFEEKENLTYPAYQLHHTYGAPAMGFPVYQHAAAFDMNHYFANPLYFASYQMPQQEEVDDDRTVTASPSNV</sequence>
<evidence type="ECO:0000256" key="1">
    <source>
        <dbReference type="SAM" id="MobiDB-lite"/>
    </source>
</evidence>
<dbReference type="OrthoDB" id="5428259at2759"/>
<name>A0A9P4VVF1_9PEZI</name>
<evidence type="ECO:0000313" key="2">
    <source>
        <dbReference type="EMBL" id="KAF2842967.1"/>
    </source>
</evidence>
<feature type="region of interest" description="Disordered" evidence="1">
    <location>
        <begin position="79"/>
        <end position="132"/>
    </location>
</feature>
<organism evidence="2 3">
    <name type="scientific">Patellaria atrata CBS 101060</name>
    <dbReference type="NCBI Taxonomy" id="1346257"/>
    <lineage>
        <taxon>Eukaryota</taxon>
        <taxon>Fungi</taxon>
        <taxon>Dikarya</taxon>
        <taxon>Ascomycota</taxon>
        <taxon>Pezizomycotina</taxon>
        <taxon>Dothideomycetes</taxon>
        <taxon>Dothideomycetes incertae sedis</taxon>
        <taxon>Patellariales</taxon>
        <taxon>Patellariaceae</taxon>
        <taxon>Patellaria</taxon>
    </lineage>
</organism>
<dbReference type="AlphaFoldDB" id="A0A9P4VVF1"/>
<protein>
    <submittedName>
        <fullName evidence="2">Uncharacterized protein</fullName>
    </submittedName>
</protein>
<reference evidence="2" key="1">
    <citation type="journal article" date="2020" name="Stud. Mycol.">
        <title>101 Dothideomycetes genomes: a test case for predicting lifestyles and emergence of pathogens.</title>
        <authorList>
            <person name="Haridas S."/>
            <person name="Albert R."/>
            <person name="Binder M."/>
            <person name="Bloem J."/>
            <person name="Labutti K."/>
            <person name="Salamov A."/>
            <person name="Andreopoulos B."/>
            <person name="Baker S."/>
            <person name="Barry K."/>
            <person name="Bills G."/>
            <person name="Bluhm B."/>
            <person name="Cannon C."/>
            <person name="Castanera R."/>
            <person name="Culley D."/>
            <person name="Daum C."/>
            <person name="Ezra D."/>
            <person name="Gonzalez J."/>
            <person name="Henrissat B."/>
            <person name="Kuo A."/>
            <person name="Liang C."/>
            <person name="Lipzen A."/>
            <person name="Lutzoni F."/>
            <person name="Magnuson J."/>
            <person name="Mondo S."/>
            <person name="Nolan M."/>
            <person name="Ohm R."/>
            <person name="Pangilinan J."/>
            <person name="Park H.-J."/>
            <person name="Ramirez L."/>
            <person name="Alfaro M."/>
            <person name="Sun H."/>
            <person name="Tritt A."/>
            <person name="Yoshinaga Y."/>
            <person name="Zwiers L.-H."/>
            <person name="Turgeon B."/>
            <person name="Goodwin S."/>
            <person name="Spatafora J."/>
            <person name="Crous P."/>
            <person name="Grigoriev I."/>
        </authorList>
    </citation>
    <scope>NUCLEOTIDE SEQUENCE</scope>
    <source>
        <strain evidence="2">CBS 101060</strain>
    </source>
</reference>